<comment type="caution">
    <text evidence="2">The sequence shown here is derived from an EMBL/GenBank/DDBJ whole genome shotgun (WGS) entry which is preliminary data.</text>
</comment>
<gene>
    <name evidence="2" type="ORF">E0H75_13705</name>
</gene>
<sequence length="173" mass="19273">MPELIEPTVELRDSWLESSREWGTASQDGAGVWEAGDLTTVEGFAEWVERLRQQSDDSRELPPDRVHATYLWIVEDGNYLGAISLRHALNAKLLEAGGHIGYGVRPSARGRGLAAWALGQVLEVARARGMDKVLVTCDEDNTASAKSIERNGGELEDIRETWLGLARRYWIKL</sequence>
<proteinExistence type="predicted"/>
<dbReference type="SUPFAM" id="SSF55729">
    <property type="entry name" value="Acyl-CoA N-acyltransferases (Nat)"/>
    <property type="match status" value="1"/>
</dbReference>
<dbReference type="Proteomes" id="UP000293342">
    <property type="component" value="Unassembled WGS sequence"/>
</dbReference>
<dbReference type="EMBL" id="SJKD01000002">
    <property type="protein sequence ID" value="TCC51177.1"/>
    <property type="molecule type" value="Genomic_DNA"/>
</dbReference>
<dbReference type="RefSeq" id="WP_131513863.1">
    <property type="nucleotide sequence ID" value="NZ_SJKD01000002.1"/>
</dbReference>
<dbReference type="InterPro" id="IPR000182">
    <property type="entry name" value="GNAT_dom"/>
</dbReference>
<protein>
    <submittedName>
        <fullName evidence="2">GNAT family N-acetyltransferase</fullName>
    </submittedName>
</protein>
<dbReference type="OrthoDB" id="9797989at2"/>
<dbReference type="CDD" id="cd04301">
    <property type="entry name" value="NAT_SF"/>
    <property type="match status" value="1"/>
</dbReference>
<dbReference type="Gene3D" id="3.40.630.30">
    <property type="match status" value="1"/>
</dbReference>
<evidence type="ECO:0000259" key="1">
    <source>
        <dbReference type="PROSITE" id="PS51186"/>
    </source>
</evidence>
<dbReference type="Pfam" id="PF13302">
    <property type="entry name" value="Acetyltransf_3"/>
    <property type="match status" value="1"/>
</dbReference>
<reference evidence="2 3" key="1">
    <citation type="submission" date="2019-02" db="EMBL/GenBank/DDBJ databases">
        <title>Kribbella capetownensis sp. nov. and Kribbella speibonae sp. nov., isolated from soil.</title>
        <authorList>
            <person name="Curtis S.M."/>
            <person name="Norton I."/>
            <person name="Everest G.J."/>
            <person name="Meyers P.R."/>
        </authorList>
    </citation>
    <scope>NUCLEOTIDE SEQUENCE [LARGE SCALE GENOMIC DNA]</scope>
    <source>
        <strain evidence="2 3">YM53</strain>
    </source>
</reference>
<evidence type="ECO:0000313" key="3">
    <source>
        <dbReference type="Proteomes" id="UP000293342"/>
    </source>
</evidence>
<name>A0A4R0JX06_9ACTN</name>
<dbReference type="PANTHER" id="PTHR39173">
    <property type="entry name" value="ACETYLTRANSFERASE"/>
    <property type="match status" value="1"/>
</dbReference>
<dbReference type="PROSITE" id="PS51186">
    <property type="entry name" value="GNAT"/>
    <property type="match status" value="1"/>
</dbReference>
<dbReference type="InterPro" id="IPR016181">
    <property type="entry name" value="Acyl_CoA_acyltransferase"/>
</dbReference>
<dbReference type="GO" id="GO:0016747">
    <property type="term" value="F:acyltransferase activity, transferring groups other than amino-acyl groups"/>
    <property type="evidence" value="ECO:0007669"/>
    <property type="project" value="InterPro"/>
</dbReference>
<organism evidence="2 3">
    <name type="scientific">Kribbella capetownensis</name>
    <dbReference type="NCBI Taxonomy" id="1572659"/>
    <lineage>
        <taxon>Bacteria</taxon>
        <taxon>Bacillati</taxon>
        <taxon>Actinomycetota</taxon>
        <taxon>Actinomycetes</taxon>
        <taxon>Propionibacteriales</taxon>
        <taxon>Kribbellaceae</taxon>
        <taxon>Kribbella</taxon>
    </lineage>
</organism>
<dbReference type="PANTHER" id="PTHR39173:SF1">
    <property type="entry name" value="ACETYLTRANSFERASE"/>
    <property type="match status" value="1"/>
</dbReference>
<feature type="domain" description="N-acetyltransferase" evidence="1">
    <location>
        <begin position="30"/>
        <end position="173"/>
    </location>
</feature>
<keyword evidence="2" id="KW-0808">Transferase</keyword>
<dbReference type="AlphaFoldDB" id="A0A4R0JX06"/>
<accession>A0A4R0JX06</accession>
<evidence type="ECO:0000313" key="2">
    <source>
        <dbReference type="EMBL" id="TCC51177.1"/>
    </source>
</evidence>
<keyword evidence="3" id="KW-1185">Reference proteome</keyword>